<dbReference type="GO" id="GO:0055085">
    <property type="term" value="P:transmembrane transport"/>
    <property type="evidence" value="ECO:0007669"/>
    <property type="project" value="TreeGrafter"/>
</dbReference>
<evidence type="ECO:0000313" key="8">
    <source>
        <dbReference type="EMBL" id="SMO49753.1"/>
    </source>
</evidence>
<evidence type="ECO:0000256" key="4">
    <source>
        <dbReference type="ARBA" id="ARBA00022989"/>
    </source>
</evidence>
<dbReference type="Proteomes" id="UP000319014">
    <property type="component" value="Unassembled WGS sequence"/>
</dbReference>
<gene>
    <name evidence="8" type="ORF">SAMN06265221_10379</name>
</gene>
<feature type="compositionally biased region" description="Basic and acidic residues" evidence="6">
    <location>
        <begin position="422"/>
        <end position="441"/>
    </location>
</feature>
<dbReference type="InterPro" id="IPR002549">
    <property type="entry name" value="AI-2E-like"/>
</dbReference>
<feature type="transmembrane region" description="Helical" evidence="7">
    <location>
        <begin position="61"/>
        <end position="84"/>
    </location>
</feature>
<evidence type="ECO:0000256" key="1">
    <source>
        <dbReference type="ARBA" id="ARBA00004141"/>
    </source>
</evidence>
<evidence type="ECO:0000256" key="5">
    <source>
        <dbReference type="ARBA" id="ARBA00023136"/>
    </source>
</evidence>
<reference evidence="8 9" key="1">
    <citation type="submission" date="2017-05" db="EMBL/GenBank/DDBJ databases">
        <authorList>
            <person name="Varghese N."/>
            <person name="Submissions S."/>
        </authorList>
    </citation>
    <scope>NUCLEOTIDE SEQUENCE [LARGE SCALE GENOMIC DNA]</scope>
    <source>
        <strain evidence="8 9">DSM 100094</strain>
    </source>
</reference>
<keyword evidence="4 7" id="KW-1133">Transmembrane helix</keyword>
<feature type="transmembrane region" description="Helical" evidence="7">
    <location>
        <begin position="241"/>
        <end position="261"/>
    </location>
</feature>
<proteinExistence type="inferred from homology"/>
<evidence type="ECO:0000256" key="3">
    <source>
        <dbReference type="ARBA" id="ARBA00022692"/>
    </source>
</evidence>
<dbReference type="PANTHER" id="PTHR21716">
    <property type="entry name" value="TRANSMEMBRANE PROTEIN"/>
    <property type="match status" value="1"/>
</dbReference>
<keyword evidence="9" id="KW-1185">Reference proteome</keyword>
<dbReference type="OrthoDB" id="5792512at2"/>
<protein>
    <submittedName>
        <fullName evidence="8">Predicted PurR-regulated permease PerM</fullName>
    </submittedName>
</protein>
<feature type="transmembrane region" description="Helical" evidence="7">
    <location>
        <begin position="267"/>
        <end position="284"/>
    </location>
</feature>
<dbReference type="Pfam" id="PF01594">
    <property type="entry name" value="AI-2E_transport"/>
    <property type="match status" value="1"/>
</dbReference>
<dbReference type="GO" id="GO:0016020">
    <property type="term" value="C:membrane"/>
    <property type="evidence" value="ECO:0007669"/>
    <property type="project" value="UniProtKB-SubCell"/>
</dbReference>
<evidence type="ECO:0000313" key="9">
    <source>
        <dbReference type="Proteomes" id="UP000319014"/>
    </source>
</evidence>
<dbReference type="EMBL" id="FXTK01000003">
    <property type="protein sequence ID" value="SMO49753.1"/>
    <property type="molecule type" value="Genomic_DNA"/>
</dbReference>
<feature type="transmembrane region" description="Helical" evidence="7">
    <location>
        <begin position="137"/>
        <end position="167"/>
    </location>
</feature>
<sequence length="441" mass="47753">MRLPAQKQVWYWGGALLVLLLALWTLGNAIMPFLLGAAMAYMLDPVADRLERYGLSRTSAVVVITAIVILIVVAVVLMLLPVLVRQTTQLVNTAPQMAEQLQQFLMNRFPQLFTEGSTVNSALTDMGKNISARGGQLVSTVLGSVMGVFSVLALIVIVPVVAFYLLLDWDNMVARLDELVPREHAPTARAIASEIDNALSGFVRGQGMVILILGTFYSVGLGFVGLPFGVAIGVMAASLSFIPYVGVVIGGATAIGVALFSFWGDPFWIAAVVAIFAVGQMVEGNYLQPKIVGGSIGLHPVWLMLALTVFGTMFGFVGLLVAVPMAAAIGVLVRYMVGRYKESALYTGREVPAPPAPPTLIELVPRGTVAKERRLAQMSHDVRVAEIRRQDELAELLEEQQERARRDKKRDRPAGPPSPAELHQEARLAEQEQRDGKKQDG</sequence>
<feature type="transmembrane region" description="Helical" evidence="7">
    <location>
        <begin position="12"/>
        <end position="41"/>
    </location>
</feature>
<feature type="transmembrane region" description="Helical" evidence="7">
    <location>
        <begin position="208"/>
        <end position="234"/>
    </location>
</feature>
<name>A0A521BRK7_9RHOB</name>
<evidence type="ECO:0000256" key="2">
    <source>
        <dbReference type="ARBA" id="ARBA00009773"/>
    </source>
</evidence>
<comment type="subcellular location">
    <subcellularLocation>
        <location evidence="1">Membrane</location>
        <topology evidence="1">Multi-pass membrane protein</topology>
    </subcellularLocation>
</comment>
<feature type="compositionally biased region" description="Basic and acidic residues" evidence="6">
    <location>
        <begin position="400"/>
        <end position="413"/>
    </location>
</feature>
<keyword evidence="3 7" id="KW-0812">Transmembrane</keyword>
<evidence type="ECO:0000256" key="6">
    <source>
        <dbReference type="SAM" id="MobiDB-lite"/>
    </source>
</evidence>
<evidence type="ECO:0000256" key="7">
    <source>
        <dbReference type="SAM" id="Phobius"/>
    </source>
</evidence>
<feature type="region of interest" description="Disordered" evidence="6">
    <location>
        <begin position="398"/>
        <end position="441"/>
    </location>
</feature>
<accession>A0A521BRK7</accession>
<organism evidence="8 9">
    <name type="scientific">Paracoccus laeviglucosivorans</name>
    <dbReference type="NCBI Taxonomy" id="1197861"/>
    <lineage>
        <taxon>Bacteria</taxon>
        <taxon>Pseudomonadati</taxon>
        <taxon>Pseudomonadota</taxon>
        <taxon>Alphaproteobacteria</taxon>
        <taxon>Rhodobacterales</taxon>
        <taxon>Paracoccaceae</taxon>
        <taxon>Paracoccus</taxon>
    </lineage>
</organism>
<keyword evidence="5 7" id="KW-0472">Membrane</keyword>
<comment type="similarity">
    <text evidence="2">Belongs to the autoinducer-2 exporter (AI-2E) (TC 2.A.86) family.</text>
</comment>
<dbReference type="PANTHER" id="PTHR21716:SF64">
    <property type="entry name" value="AI-2 TRANSPORT PROTEIN TQSA"/>
    <property type="match status" value="1"/>
</dbReference>
<dbReference type="AlphaFoldDB" id="A0A521BRK7"/>
<feature type="transmembrane region" description="Helical" evidence="7">
    <location>
        <begin position="316"/>
        <end position="337"/>
    </location>
</feature>